<dbReference type="OrthoDB" id="933561at2"/>
<dbReference type="PANTHER" id="PTHR33711">
    <property type="entry name" value="DIOXYGENASE, PUTATIVE (AFU_ORTHOLOGUE AFUA_2G02910)-RELATED"/>
    <property type="match status" value="1"/>
</dbReference>
<dbReference type="Proteomes" id="UP000008461">
    <property type="component" value="Chromosome"/>
</dbReference>
<dbReference type="RefSeq" id="WP_013766796.1">
    <property type="nucleotide sequence ID" value="NC_015510.1"/>
</dbReference>
<dbReference type="GO" id="GO:0016702">
    <property type="term" value="F:oxidoreductase activity, acting on single donors with incorporation of molecular oxygen, incorporation of two atoms of oxygen"/>
    <property type="evidence" value="ECO:0007669"/>
    <property type="project" value="InterPro"/>
</dbReference>
<dbReference type="SUPFAM" id="SSF49482">
    <property type="entry name" value="Aromatic compound dioxygenase"/>
    <property type="match status" value="1"/>
</dbReference>
<comment type="similarity">
    <text evidence="1">Belongs to the intradiol ring-cleavage dioxygenase family.</text>
</comment>
<sequence length="303" mass="33930">MQRRNFIKNTALSAISISATGFVHFDGQRYVGDCATTSDILGPFYRPNSPVRNLLAIKGEKGDPITLLGKVLHDDCSTPYKNAKIELWHCDGNGVYDNESKDFKYRGTTYSDDKGNYSFKTILPVPYDAGGGNFRPAHFHMMITAAGYQPLVTQLYFSGDPWVEKDSSSSSPAAKKRILEVQNLTGGSKKVEYNISMAKKLAIEPASMGLLVGNYIAEEDPNNKMELFRKDKQLWIKGDNTNGMPYGVNFEFVGDNTFTFPGMKVEEYSAVFEIGDYGKITMRETYTNDKGEKIVVVYKRVMK</sequence>
<name>F4KQX3_HALH1</name>
<keyword evidence="2 5" id="KW-0223">Dioxygenase</keyword>
<evidence type="ECO:0000256" key="2">
    <source>
        <dbReference type="ARBA" id="ARBA00022964"/>
    </source>
</evidence>
<keyword evidence="3" id="KW-0560">Oxidoreductase</keyword>
<dbReference type="InterPro" id="IPR015889">
    <property type="entry name" value="Intradiol_dOase_core"/>
</dbReference>
<dbReference type="KEGG" id="hhy:Halhy_4415"/>
<dbReference type="EMBL" id="CP002691">
    <property type="protein sequence ID" value="AEE52258.1"/>
    <property type="molecule type" value="Genomic_DNA"/>
</dbReference>
<proteinExistence type="inferred from homology"/>
<dbReference type="Pfam" id="PF00775">
    <property type="entry name" value="Dioxygenase_C"/>
    <property type="match status" value="1"/>
</dbReference>
<dbReference type="Gene3D" id="2.60.130.10">
    <property type="entry name" value="Aromatic compound dioxygenase"/>
    <property type="match status" value="1"/>
</dbReference>
<accession>F4KQX3</accession>
<evidence type="ECO:0000313" key="5">
    <source>
        <dbReference type="EMBL" id="AEE52258.1"/>
    </source>
</evidence>
<protein>
    <submittedName>
        <fullName evidence="5">Intradiol ring-cleavage dioxygenase</fullName>
    </submittedName>
</protein>
<dbReference type="STRING" id="760192.Halhy_4415"/>
<reference evidence="5 6" key="1">
    <citation type="journal article" date="2011" name="Stand. Genomic Sci.">
        <title>Complete genome sequence of Haliscomenobacter hydrossis type strain (O).</title>
        <authorList>
            <consortium name="US DOE Joint Genome Institute (JGI-PGF)"/>
            <person name="Daligault H."/>
            <person name="Lapidus A."/>
            <person name="Zeytun A."/>
            <person name="Nolan M."/>
            <person name="Lucas S."/>
            <person name="Del Rio T.G."/>
            <person name="Tice H."/>
            <person name="Cheng J.F."/>
            <person name="Tapia R."/>
            <person name="Han C."/>
            <person name="Goodwin L."/>
            <person name="Pitluck S."/>
            <person name="Liolios K."/>
            <person name="Pagani I."/>
            <person name="Ivanova N."/>
            <person name="Huntemann M."/>
            <person name="Mavromatis K."/>
            <person name="Mikhailova N."/>
            <person name="Pati A."/>
            <person name="Chen A."/>
            <person name="Palaniappan K."/>
            <person name="Land M."/>
            <person name="Hauser L."/>
            <person name="Brambilla E.M."/>
            <person name="Rohde M."/>
            <person name="Verbarg S."/>
            <person name="Goker M."/>
            <person name="Bristow J."/>
            <person name="Eisen J.A."/>
            <person name="Markowitz V."/>
            <person name="Hugenholtz P."/>
            <person name="Kyrpides N.C."/>
            <person name="Klenk H.P."/>
            <person name="Woyke T."/>
        </authorList>
    </citation>
    <scope>NUCLEOTIDE SEQUENCE [LARGE SCALE GENOMIC DNA]</scope>
    <source>
        <strain evidence="6">ATCC 27775 / DSM 1100 / LMG 10767 / O</strain>
    </source>
</reference>
<keyword evidence="6" id="KW-1185">Reference proteome</keyword>
<dbReference type="eggNOG" id="COG3485">
    <property type="taxonomic scope" value="Bacteria"/>
</dbReference>
<dbReference type="GO" id="GO:0008199">
    <property type="term" value="F:ferric iron binding"/>
    <property type="evidence" value="ECO:0007669"/>
    <property type="project" value="InterPro"/>
</dbReference>
<evidence type="ECO:0000256" key="3">
    <source>
        <dbReference type="ARBA" id="ARBA00023002"/>
    </source>
</evidence>
<evidence type="ECO:0000259" key="4">
    <source>
        <dbReference type="Pfam" id="PF00775"/>
    </source>
</evidence>
<dbReference type="AlphaFoldDB" id="F4KQX3"/>
<dbReference type="InterPro" id="IPR050770">
    <property type="entry name" value="Intradiol_RC_Dioxygenase"/>
</dbReference>
<evidence type="ECO:0000256" key="1">
    <source>
        <dbReference type="ARBA" id="ARBA00007825"/>
    </source>
</evidence>
<dbReference type="PANTHER" id="PTHR33711:SF10">
    <property type="entry name" value="INTRADIOL RING-CLEAVAGE DIOXYGENASES DOMAIN-CONTAINING PROTEIN"/>
    <property type="match status" value="1"/>
</dbReference>
<dbReference type="InterPro" id="IPR000627">
    <property type="entry name" value="Intradiol_dOase_C"/>
</dbReference>
<dbReference type="HOGENOM" id="CLU_945393_0_0_10"/>
<evidence type="ECO:0000313" key="6">
    <source>
        <dbReference type="Proteomes" id="UP000008461"/>
    </source>
</evidence>
<feature type="domain" description="Intradiol ring-cleavage dioxygenases" evidence="4">
    <location>
        <begin position="42"/>
        <end position="187"/>
    </location>
</feature>
<organism evidence="5 6">
    <name type="scientific">Haliscomenobacter hydrossis (strain ATCC 27775 / DSM 1100 / LMG 10767 / O)</name>
    <dbReference type="NCBI Taxonomy" id="760192"/>
    <lineage>
        <taxon>Bacteria</taxon>
        <taxon>Pseudomonadati</taxon>
        <taxon>Bacteroidota</taxon>
        <taxon>Saprospiria</taxon>
        <taxon>Saprospirales</taxon>
        <taxon>Haliscomenobacteraceae</taxon>
        <taxon>Haliscomenobacter</taxon>
    </lineage>
</organism>
<reference key="2">
    <citation type="submission" date="2011-04" db="EMBL/GenBank/DDBJ databases">
        <title>Complete sequence of chromosome of Haliscomenobacter hydrossis DSM 1100.</title>
        <authorList>
            <consortium name="US DOE Joint Genome Institute (JGI-PGF)"/>
            <person name="Lucas S."/>
            <person name="Han J."/>
            <person name="Lapidus A."/>
            <person name="Bruce D."/>
            <person name="Goodwin L."/>
            <person name="Pitluck S."/>
            <person name="Peters L."/>
            <person name="Kyrpides N."/>
            <person name="Mavromatis K."/>
            <person name="Ivanova N."/>
            <person name="Ovchinnikova G."/>
            <person name="Pagani I."/>
            <person name="Daligault H."/>
            <person name="Detter J.C."/>
            <person name="Han C."/>
            <person name="Land M."/>
            <person name="Hauser L."/>
            <person name="Markowitz V."/>
            <person name="Cheng J.-F."/>
            <person name="Hugenholtz P."/>
            <person name="Woyke T."/>
            <person name="Wu D."/>
            <person name="Verbarg S."/>
            <person name="Frueling A."/>
            <person name="Brambilla E."/>
            <person name="Klenk H.-P."/>
            <person name="Eisen J.A."/>
        </authorList>
    </citation>
    <scope>NUCLEOTIDE SEQUENCE</scope>
    <source>
        <strain>DSM 1100</strain>
    </source>
</reference>
<gene>
    <name evidence="5" type="ordered locus">Halhy_4415</name>
</gene>